<name>A0ABQ5AWG6_9ASTR</name>
<dbReference type="Proteomes" id="UP001151760">
    <property type="component" value="Unassembled WGS sequence"/>
</dbReference>
<sequence>MWEIRIKQYFQIQDYVLWEVIENGNSWVHIPVTAPESGPSITLKMTVPSTAEEKICKKNDVKARSLLLMALPNEHQLTFNQYVDAQSMFAAIKARFRGNEATKRTQKALLKQQYENFNASSLESLDSIFNRLQKLVSRLAILGVVTPPEDLNVKFLRSLPSEWDTHVVVRMNKPTLILISTSTTKVNTAILDTSTASFSDAQFKPFCPLQPQGELEGRSSLMEAVLLDIENQE</sequence>
<accession>A0ABQ5AWG6</accession>
<dbReference type="EMBL" id="BQNB010012626">
    <property type="protein sequence ID" value="GJT05937.1"/>
    <property type="molecule type" value="Genomic_DNA"/>
</dbReference>
<protein>
    <submittedName>
        <fullName evidence="1">Uncharacterized protein</fullName>
    </submittedName>
</protein>
<evidence type="ECO:0000313" key="1">
    <source>
        <dbReference type="EMBL" id="GJT05937.1"/>
    </source>
</evidence>
<dbReference type="Pfam" id="PF14223">
    <property type="entry name" value="Retrotran_gag_2"/>
    <property type="match status" value="1"/>
</dbReference>
<dbReference type="PANTHER" id="PTHR35317:SF29">
    <property type="entry name" value="CCHC-TYPE DOMAIN-CONTAINING PROTEIN"/>
    <property type="match status" value="1"/>
</dbReference>
<reference evidence="1" key="1">
    <citation type="journal article" date="2022" name="Int. J. Mol. Sci.">
        <title>Draft Genome of Tanacetum Coccineum: Genomic Comparison of Closely Related Tanacetum-Family Plants.</title>
        <authorList>
            <person name="Yamashiro T."/>
            <person name="Shiraishi A."/>
            <person name="Nakayama K."/>
            <person name="Satake H."/>
        </authorList>
    </citation>
    <scope>NUCLEOTIDE SEQUENCE</scope>
</reference>
<comment type="caution">
    <text evidence="1">The sequence shown here is derived from an EMBL/GenBank/DDBJ whole genome shotgun (WGS) entry which is preliminary data.</text>
</comment>
<dbReference type="PANTHER" id="PTHR35317">
    <property type="entry name" value="OS04G0629600 PROTEIN"/>
    <property type="match status" value="1"/>
</dbReference>
<organism evidence="1 2">
    <name type="scientific">Tanacetum coccineum</name>
    <dbReference type="NCBI Taxonomy" id="301880"/>
    <lineage>
        <taxon>Eukaryota</taxon>
        <taxon>Viridiplantae</taxon>
        <taxon>Streptophyta</taxon>
        <taxon>Embryophyta</taxon>
        <taxon>Tracheophyta</taxon>
        <taxon>Spermatophyta</taxon>
        <taxon>Magnoliopsida</taxon>
        <taxon>eudicotyledons</taxon>
        <taxon>Gunneridae</taxon>
        <taxon>Pentapetalae</taxon>
        <taxon>asterids</taxon>
        <taxon>campanulids</taxon>
        <taxon>Asterales</taxon>
        <taxon>Asteraceae</taxon>
        <taxon>Asteroideae</taxon>
        <taxon>Anthemideae</taxon>
        <taxon>Anthemidinae</taxon>
        <taxon>Tanacetum</taxon>
    </lineage>
</organism>
<reference evidence="1" key="2">
    <citation type="submission" date="2022-01" db="EMBL/GenBank/DDBJ databases">
        <authorList>
            <person name="Yamashiro T."/>
            <person name="Shiraishi A."/>
            <person name="Satake H."/>
            <person name="Nakayama K."/>
        </authorList>
    </citation>
    <scope>NUCLEOTIDE SEQUENCE</scope>
</reference>
<evidence type="ECO:0000313" key="2">
    <source>
        <dbReference type="Proteomes" id="UP001151760"/>
    </source>
</evidence>
<proteinExistence type="predicted"/>
<gene>
    <name evidence="1" type="ORF">Tco_0840399</name>
</gene>
<keyword evidence="2" id="KW-1185">Reference proteome</keyword>